<name>A0A3Q7EH00_SOLLC</name>
<organism evidence="2">
    <name type="scientific">Solanum lycopersicum</name>
    <name type="common">Tomato</name>
    <name type="synonym">Lycopersicon esculentum</name>
    <dbReference type="NCBI Taxonomy" id="4081"/>
    <lineage>
        <taxon>Eukaryota</taxon>
        <taxon>Viridiplantae</taxon>
        <taxon>Streptophyta</taxon>
        <taxon>Embryophyta</taxon>
        <taxon>Tracheophyta</taxon>
        <taxon>Spermatophyta</taxon>
        <taxon>Magnoliopsida</taxon>
        <taxon>eudicotyledons</taxon>
        <taxon>Gunneridae</taxon>
        <taxon>Pentapetalae</taxon>
        <taxon>asterids</taxon>
        <taxon>lamiids</taxon>
        <taxon>Solanales</taxon>
        <taxon>Solanaceae</taxon>
        <taxon>Solanoideae</taxon>
        <taxon>Solaneae</taxon>
        <taxon>Solanum</taxon>
        <taxon>Solanum subgen. Lycopersicon</taxon>
    </lineage>
</organism>
<dbReference type="Proteomes" id="UP000004994">
    <property type="component" value="Chromosome 1"/>
</dbReference>
<keyword evidence="1" id="KW-1133">Transmembrane helix</keyword>
<reference evidence="2" key="1">
    <citation type="journal article" date="2012" name="Nature">
        <title>The tomato genome sequence provides insights into fleshy fruit evolution.</title>
        <authorList>
            <consortium name="Tomato Genome Consortium"/>
        </authorList>
    </citation>
    <scope>NUCLEOTIDE SEQUENCE [LARGE SCALE GENOMIC DNA]</scope>
    <source>
        <strain evidence="2">cv. Heinz 1706</strain>
    </source>
</reference>
<sequence>MTYLWRFKKMEMNFGKRSLSQNMVKKIFGYMGRLLGHSSVYSGRVLYKFWVAAEFQEKLNDWEMDCKELNECLLEIYFWCSPYGCCDVILVKYTFIVSPLLFPLLFCAITREKRKRDTWYSVAVLVNNENIRRLYCKQFYPPINVLIDVCTGHVCLKYRLFSRKGKAL</sequence>
<keyword evidence="1" id="KW-0812">Transmembrane</keyword>
<reference evidence="2" key="2">
    <citation type="submission" date="2019-01" db="UniProtKB">
        <authorList>
            <consortium name="EnsemblPlants"/>
        </authorList>
    </citation>
    <scope>IDENTIFICATION</scope>
    <source>
        <strain evidence="2">cv. Heinz 1706</strain>
    </source>
</reference>
<dbReference type="InParanoid" id="A0A3Q7EH00"/>
<feature type="transmembrane region" description="Helical" evidence="1">
    <location>
        <begin position="90"/>
        <end position="109"/>
    </location>
</feature>
<evidence type="ECO:0000313" key="2">
    <source>
        <dbReference type="EnsemblPlants" id="Solyc01g073725.1.1"/>
    </source>
</evidence>
<accession>A0A3Q7EH00</accession>
<proteinExistence type="predicted"/>
<dbReference type="EnsemblPlants" id="Solyc01g073725.1.1">
    <property type="protein sequence ID" value="Solyc01g073725.1.1"/>
    <property type="gene ID" value="Solyc01g073725.1"/>
</dbReference>
<protein>
    <submittedName>
        <fullName evidence="2">Uncharacterized protein</fullName>
    </submittedName>
</protein>
<evidence type="ECO:0000256" key="1">
    <source>
        <dbReference type="SAM" id="Phobius"/>
    </source>
</evidence>
<evidence type="ECO:0000313" key="3">
    <source>
        <dbReference type="Proteomes" id="UP000004994"/>
    </source>
</evidence>
<keyword evidence="1" id="KW-0472">Membrane</keyword>
<dbReference type="AlphaFoldDB" id="A0A3Q7EH00"/>
<keyword evidence="3" id="KW-1185">Reference proteome</keyword>
<dbReference type="Gramene" id="Solyc01g073725.1.1">
    <property type="protein sequence ID" value="Solyc01g073725.1.1"/>
    <property type="gene ID" value="Solyc01g073725.1"/>
</dbReference>